<reference evidence="2 3" key="1">
    <citation type="journal article" date="2019" name="Genome Biol. Evol.">
        <title>Insights into the evolution of the New World diploid cottons (Gossypium, subgenus Houzingenia) based on genome sequencing.</title>
        <authorList>
            <person name="Grover C.E."/>
            <person name="Arick M.A. 2nd"/>
            <person name="Thrash A."/>
            <person name="Conover J.L."/>
            <person name="Sanders W.S."/>
            <person name="Peterson D.G."/>
            <person name="Frelichowski J.E."/>
            <person name="Scheffler J.A."/>
            <person name="Scheffler B.E."/>
            <person name="Wendel J.F."/>
        </authorList>
    </citation>
    <scope>NUCLEOTIDE SEQUENCE [LARGE SCALE GENOMIC DNA]</scope>
    <source>
        <strain evidence="2">27</strain>
        <tissue evidence="2">Leaf</tissue>
    </source>
</reference>
<gene>
    <name evidence="2" type="ORF">Godav_009674</name>
</gene>
<evidence type="ECO:0000256" key="1">
    <source>
        <dbReference type="SAM" id="MobiDB-lite"/>
    </source>
</evidence>
<evidence type="ECO:0000313" key="3">
    <source>
        <dbReference type="Proteomes" id="UP000593561"/>
    </source>
</evidence>
<feature type="region of interest" description="Disordered" evidence="1">
    <location>
        <begin position="290"/>
        <end position="312"/>
    </location>
</feature>
<protein>
    <submittedName>
        <fullName evidence="2">Uncharacterized protein</fullName>
    </submittedName>
</protein>
<feature type="region of interest" description="Disordered" evidence="1">
    <location>
        <begin position="30"/>
        <end position="56"/>
    </location>
</feature>
<sequence>MAASSPAVTKSISETTTTAIKSTTTTATAAAAGVTATPLPPPPFQRMDTPPKTQRGLNKPKCIQCGNVARSRCPYRSCKSCCSKAQNPCHIHGMDILSIKKLEKLSYAMLLDLSVSVGYGYMTYTVLKSNSAFPEKTPSSSTPSSDQKSTQASSQATPLRVPSFRQLSNAFAQFDNLQVRTKKHLTRKDAVALNEWRFSKLKEFKDRNIEIENDAFDRYMQNISLLEEVFSTKPVLDGSDEDEESKPSSTSQEDEALAMTSGLKLALRSNPVRSDNTRKRILQIVDQGIKKLQKSEPNNGATDPDDQNKLDNRLKKAKPLWVERSSMFSDTMDKLNKARNEEDIKSCLEMKAQLYNQSTMSTPTEIKDSDMLNEQDMKNDTTPGKVANYPMPKLFASMEIDQDTLNKVDAHFSSLEQIEDL</sequence>
<evidence type="ECO:0000313" key="2">
    <source>
        <dbReference type="EMBL" id="MBA0624290.1"/>
    </source>
</evidence>
<dbReference type="Pfam" id="PF05142">
    <property type="entry name" value="DUF702"/>
    <property type="match status" value="1"/>
</dbReference>
<dbReference type="PANTHER" id="PTHR35696">
    <property type="entry name" value="ELECTRON CARRIER/IRON ION-BINDING PROTEIN"/>
    <property type="match status" value="1"/>
</dbReference>
<proteinExistence type="predicted"/>
<accession>A0A7J8SEL0</accession>
<keyword evidence="3" id="KW-1185">Reference proteome</keyword>
<name>A0A7J8SEL0_GOSDV</name>
<dbReference type="Proteomes" id="UP000593561">
    <property type="component" value="Unassembled WGS sequence"/>
</dbReference>
<feature type="region of interest" description="Disordered" evidence="1">
    <location>
        <begin position="235"/>
        <end position="258"/>
    </location>
</feature>
<feature type="region of interest" description="Disordered" evidence="1">
    <location>
        <begin position="132"/>
        <end position="159"/>
    </location>
</feature>
<comment type="caution">
    <text evidence="2">The sequence shown here is derived from an EMBL/GenBank/DDBJ whole genome shotgun (WGS) entry which is preliminary data.</text>
</comment>
<dbReference type="EMBL" id="JABFAC010000009">
    <property type="protein sequence ID" value="MBA0624290.1"/>
    <property type="molecule type" value="Genomic_DNA"/>
</dbReference>
<dbReference type="AlphaFoldDB" id="A0A7J8SEL0"/>
<organism evidence="2 3">
    <name type="scientific">Gossypium davidsonii</name>
    <name type="common">Davidson's cotton</name>
    <name type="synonym">Gossypium klotzschianum subsp. davidsonii</name>
    <dbReference type="NCBI Taxonomy" id="34287"/>
    <lineage>
        <taxon>Eukaryota</taxon>
        <taxon>Viridiplantae</taxon>
        <taxon>Streptophyta</taxon>
        <taxon>Embryophyta</taxon>
        <taxon>Tracheophyta</taxon>
        <taxon>Spermatophyta</taxon>
        <taxon>Magnoliopsida</taxon>
        <taxon>eudicotyledons</taxon>
        <taxon>Gunneridae</taxon>
        <taxon>Pentapetalae</taxon>
        <taxon>rosids</taxon>
        <taxon>malvids</taxon>
        <taxon>Malvales</taxon>
        <taxon>Malvaceae</taxon>
        <taxon>Malvoideae</taxon>
        <taxon>Gossypium</taxon>
    </lineage>
</organism>
<feature type="compositionally biased region" description="Low complexity" evidence="1">
    <location>
        <begin position="136"/>
        <end position="151"/>
    </location>
</feature>
<dbReference type="PANTHER" id="PTHR35696:SF1">
    <property type="entry name" value="ELECTRON CARRIER_IRON ION-BINDING PROTEIN"/>
    <property type="match status" value="1"/>
</dbReference>